<dbReference type="PANTHER" id="PTHR20905">
    <property type="entry name" value="N-ACETYLTRANSFERASE-RELATED"/>
    <property type="match status" value="1"/>
</dbReference>
<dbReference type="SUPFAM" id="SSF55729">
    <property type="entry name" value="Acyl-CoA N-acyltransferases (Nat)"/>
    <property type="match status" value="1"/>
</dbReference>
<dbReference type="InParanoid" id="E9H5N8"/>
<dbReference type="Gene3D" id="3.40.630.30">
    <property type="match status" value="1"/>
</dbReference>
<dbReference type="FunCoup" id="E9H5N8">
    <property type="interactions" value="22"/>
</dbReference>
<evidence type="ECO:0008006" key="3">
    <source>
        <dbReference type="Google" id="ProtNLM"/>
    </source>
</evidence>
<organism evidence="1 2">
    <name type="scientific">Daphnia pulex</name>
    <name type="common">Water flea</name>
    <dbReference type="NCBI Taxonomy" id="6669"/>
    <lineage>
        <taxon>Eukaryota</taxon>
        <taxon>Metazoa</taxon>
        <taxon>Ecdysozoa</taxon>
        <taxon>Arthropoda</taxon>
        <taxon>Crustacea</taxon>
        <taxon>Branchiopoda</taxon>
        <taxon>Diplostraca</taxon>
        <taxon>Cladocera</taxon>
        <taxon>Anomopoda</taxon>
        <taxon>Daphniidae</taxon>
        <taxon>Daphnia</taxon>
    </lineage>
</organism>
<sequence>MAQALSPPMFFPAPCRGHPNLIFDLVGPTDVNEVCEFVMNEFFHRFPLKDVLHVETEVRPWIGQYIAHVTSKNISIVLRDVLRGYRIIAVAINDVDYKERQEKDINLITFADPNLRPGWFTICSLLSKLNEGLSYNVDPIISMDIIAIGESYCNQGLAYLCTQVTIELAEARGIHLIRIEVVNDFMSAMFASLGFQKIREIDMNELIIGGEKPFAVTDFTQKARMESFS</sequence>
<dbReference type="PhylomeDB" id="E9H5N8"/>
<name>E9H5N8_DAPPU</name>
<reference evidence="1 2" key="1">
    <citation type="journal article" date="2011" name="Science">
        <title>The ecoresponsive genome of Daphnia pulex.</title>
        <authorList>
            <person name="Colbourne J.K."/>
            <person name="Pfrender M.E."/>
            <person name="Gilbert D."/>
            <person name="Thomas W.K."/>
            <person name="Tucker A."/>
            <person name="Oakley T.H."/>
            <person name="Tokishita S."/>
            <person name="Aerts A."/>
            <person name="Arnold G.J."/>
            <person name="Basu M.K."/>
            <person name="Bauer D.J."/>
            <person name="Caceres C.E."/>
            <person name="Carmel L."/>
            <person name="Casola C."/>
            <person name="Choi J.H."/>
            <person name="Detter J.C."/>
            <person name="Dong Q."/>
            <person name="Dusheyko S."/>
            <person name="Eads B.D."/>
            <person name="Frohlich T."/>
            <person name="Geiler-Samerotte K.A."/>
            <person name="Gerlach D."/>
            <person name="Hatcher P."/>
            <person name="Jogdeo S."/>
            <person name="Krijgsveld J."/>
            <person name="Kriventseva E.V."/>
            <person name="Kultz D."/>
            <person name="Laforsch C."/>
            <person name="Lindquist E."/>
            <person name="Lopez J."/>
            <person name="Manak J.R."/>
            <person name="Muller J."/>
            <person name="Pangilinan J."/>
            <person name="Patwardhan R.P."/>
            <person name="Pitluck S."/>
            <person name="Pritham E.J."/>
            <person name="Rechtsteiner A."/>
            <person name="Rho M."/>
            <person name="Rogozin I.B."/>
            <person name="Sakarya O."/>
            <person name="Salamov A."/>
            <person name="Schaack S."/>
            <person name="Shapiro H."/>
            <person name="Shiga Y."/>
            <person name="Skalitzky C."/>
            <person name="Smith Z."/>
            <person name="Souvorov A."/>
            <person name="Sung W."/>
            <person name="Tang Z."/>
            <person name="Tsuchiya D."/>
            <person name="Tu H."/>
            <person name="Vos H."/>
            <person name="Wang M."/>
            <person name="Wolf Y.I."/>
            <person name="Yamagata H."/>
            <person name="Yamada T."/>
            <person name="Ye Y."/>
            <person name="Shaw J.R."/>
            <person name="Andrews J."/>
            <person name="Crease T.J."/>
            <person name="Tang H."/>
            <person name="Lucas S.M."/>
            <person name="Robertson H.M."/>
            <person name="Bork P."/>
            <person name="Koonin E.V."/>
            <person name="Zdobnov E.M."/>
            <person name="Grigoriev I.V."/>
            <person name="Lynch M."/>
            <person name="Boore J.L."/>
        </authorList>
    </citation>
    <scope>NUCLEOTIDE SEQUENCE [LARGE SCALE GENOMIC DNA]</scope>
</reference>
<evidence type="ECO:0000313" key="1">
    <source>
        <dbReference type="EMBL" id="EFX72904.1"/>
    </source>
</evidence>
<protein>
    <recommendedName>
        <fullName evidence="3">N-acetyltransferase domain-containing protein</fullName>
    </recommendedName>
</protein>
<proteinExistence type="predicted"/>
<dbReference type="AlphaFoldDB" id="E9H5N8"/>
<dbReference type="KEGG" id="dpx:DAPPUDRAFT_253707"/>
<accession>E9H5N8</accession>
<dbReference type="HOGENOM" id="CLU_1210873_0_0_1"/>
<dbReference type="Proteomes" id="UP000000305">
    <property type="component" value="Unassembled WGS sequence"/>
</dbReference>
<keyword evidence="2" id="KW-1185">Reference proteome</keyword>
<dbReference type="EMBL" id="GL732594">
    <property type="protein sequence ID" value="EFX72904.1"/>
    <property type="molecule type" value="Genomic_DNA"/>
</dbReference>
<dbReference type="FunFam" id="3.40.630.30:FF:000181">
    <property type="entry name" value="Acetyltransferase"/>
    <property type="match status" value="1"/>
</dbReference>
<dbReference type="PANTHER" id="PTHR20905:SF1">
    <property type="entry name" value="AT07410P-RELATED"/>
    <property type="match status" value="1"/>
</dbReference>
<evidence type="ECO:0000313" key="2">
    <source>
        <dbReference type="Proteomes" id="UP000000305"/>
    </source>
</evidence>
<dbReference type="GO" id="GO:0008080">
    <property type="term" value="F:N-acetyltransferase activity"/>
    <property type="evidence" value="ECO:0000318"/>
    <property type="project" value="GO_Central"/>
</dbReference>
<dbReference type="InterPro" id="IPR016181">
    <property type="entry name" value="Acyl_CoA_acyltransferase"/>
</dbReference>
<dbReference type="OrthoDB" id="41532at2759"/>
<gene>
    <name evidence="1" type="ORF">DAPPUDRAFT_253707</name>
</gene>